<dbReference type="Proteomes" id="UP000247459">
    <property type="component" value="Unassembled WGS sequence"/>
</dbReference>
<protein>
    <submittedName>
        <fullName evidence="1">Uncharacterized protein</fullName>
    </submittedName>
</protein>
<dbReference type="EMBL" id="PRLG01000015">
    <property type="protein sequence ID" value="PYY29762.1"/>
    <property type="molecule type" value="Genomic_DNA"/>
</dbReference>
<proteinExistence type="predicted"/>
<reference evidence="1 2" key="1">
    <citation type="submission" date="2018-01" db="EMBL/GenBank/DDBJ databases">
        <title>Genome sequence of the PGP bacterium Paenibacillus illinoisensis E3.</title>
        <authorList>
            <person name="Rolli E."/>
            <person name="Marasco R."/>
            <person name="Bessem C."/>
            <person name="Michoud G."/>
            <person name="Gaiarsa S."/>
            <person name="Borin S."/>
            <person name="Daffonchio D."/>
        </authorList>
    </citation>
    <scope>NUCLEOTIDE SEQUENCE [LARGE SCALE GENOMIC DNA]</scope>
    <source>
        <strain evidence="1 2">E3</strain>
    </source>
</reference>
<name>A0A2W0CI81_9BACL</name>
<evidence type="ECO:0000313" key="1">
    <source>
        <dbReference type="EMBL" id="PYY29762.1"/>
    </source>
</evidence>
<sequence>MFQNNSDFLDKIKEYTKELVEKNEIGYSQQDFEKSFLMQSSHTPFNIDAVQKFEYGRVEREYITDEYKGIYGLKVKNQEVLLTDIMYFLEGEKNVINVIESEFPELSISEIKAALRVMVIFMRSIECDEILGNE</sequence>
<comment type="caution">
    <text evidence="1">The sequence shown here is derived from an EMBL/GenBank/DDBJ whole genome shotgun (WGS) entry which is preliminary data.</text>
</comment>
<gene>
    <name evidence="1" type="ORF">PIL02S_01962</name>
</gene>
<dbReference type="AlphaFoldDB" id="A0A2W0CI81"/>
<organism evidence="1 2">
    <name type="scientific">Paenibacillus illinoisensis</name>
    <dbReference type="NCBI Taxonomy" id="59845"/>
    <lineage>
        <taxon>Bacteria</taxon>
        <taxon>Bacillati</taxon>
        <taxon>Bacillota</taxon>
        <taxon>Bacilli</taxon>
        <taxon>Bacillales</taxon>
        <taxon>Paenibacillaceae</taxon>
        <taxon>Paenibacillus</taxon>
    </lineage>
</organism>
<accession>A0A2W0CI81</accession>
<evidence type="ECO:0000313" key="2">
    <source>
        <dbReference type="Proteomes" id="UP000247459"/>
    </source>
</evidence>